<comment type="caution">
    <text evidence="2">The sequence shown here is derived from an EMBL/GenBank/DDBJ whole genome shotgun (WGS) entry which is preliminary data.</text>
</comment>
<keyword evidence="1" id="KW-1133">Transmembrane helix</keyword>
<evidence type="ECO:0000313" key="2">
    <source>
        <dbReference type="EMBL" id="MFC7339928.1"/>
    </source>
</evidence>
<dbReference type="EMBL" id="JBHTCJ010000001">
    <property type="protein sequence ID" value="MFC7339928.1"/>
    <property type="molecule type" value="Genomic_DNA"/>
</dbReference>
<keyword evidence="3" id="KW-1185">Reference proteome</keyword>
<proteinExistence type="predicted"/>
<name>A0ABW2LF09_9PSEU</name>
<dbReference type="RefSeq" id="WP_380662929.1">
    <property type="nucleotide sequence ID" value="NZ_JBHTCJ010000001.1"/>
</dbReference>
<evidence type="ECO:0000256" key="1">
    <source>
        <dbReference type="SAM" id="Phobius"/>
    </source>
</evidence>
<feature type="transmembrane region" description="Helical" evidence="1">
    <location>
        <begin position="30"/>
        <end position="52"/>
    </location>
</feature>
<protein>
    <submittedName>
        <fullName evidence="2">Uncharacterized protein</fullName>
    </submittedName>
</protein>
<evidence type="ECO:0000313" key="3">
    <source>
        <dbReference type="Proteomes" id="UP001596504"/>
    </source>
</evidence>
<dbReference type="Proteomes" id="UP001596504">
    <property type="component" value="Unassembled WGS sequence"/>
</dbReference>
<keyword evidence="1" id="KW-0812">Transmembrane</keyword>
<organism evidence="2 3">
    <name type="scientific">Saccharopolyspora griseoalba</name>
    <dbReference type="NCBI Taxonomy" id="1431848"/>
    <lineage>
        <taxon>Bacteria</taxon>
        <taxon>Bacillati</taxon>
        <taxon>Actinomycetota</taxon>
        <taxon>Actinomycetes</taxon>
        <taxon>Pseudonocardiales</taxon>
        <taxon>Pseudonocardiaceae</taxon>
        <taxon>Saccharopolyspora</taxon>
    </lineage>
</organism>
<reference evidence="3" key="1">
    <citation type="journal article" date="2019" name="Int. J. Syst. Evol. Microbiol.">
        <title>The Global Catalogue of Microorganisms (GCM) 10K type strain sequencing project: providing services to taxonomists for standard genome sequencing and annotation.</title>
        <authorList>
            <consortium name="The Broad Institute Genomics Platform"/>
            <consortium name="The Broad Institute Genome Sequencing Center for Infectious Disease"/>
            <person name="Wu L."/>
            <person name="Ma J."/>
        </authorList>
    </citation>
    <scope>NUCLEOTIDE SEQUENCE [LARGE SCALE GENOMIC DNA]</scope>
    <source>
        <strain evidence="3">WLHS5</strain>
    </source>
</reference>
<sequence>MISVLGFLSAAGSITGLGFLAAMIRSSNTFLGVIALLIISATGLPTIAYGMLTSM</sequence>
<accession>A0ABW2LF09</accession>
<keyword evidence="1" id="KW-0472">Membrane</keyword>
<gene>
    <name evidence="2" type="ORF">ACFQRI_00780</name>
</gene>